<dbReference type="GeneID" id="60201962"/>
<dbReference type="PANTHER" id="PTHR34457:SF3">
    <property type="entry name" value="PROTEIN TIC236, CHLOROPLASTIC"/>
    <property type="match status" value="1"/>
</dbReference>
<evidence type="ECO:0000256" key="4">
    <source>
        <dbReference type="ARBA" id="ARBA00023136"/>
    </source>
</evidence>
<dbReference type="HOGENOM" id="CLU_260002_0_0_3"/>
<proteinExistence type="predicted"/>
<keyword evidence="2" id="KW-0812">Transmembrane</keyword>
<gene>
    <name evidence="6" type="ordered locus">P9515_06541</name>
</gene>
<keyword evidence="4" id="KW-0472">Membrane</keyword>
<accession>A2BVQ2</accession>
<dbReference type="OrthoDB" id="536281at2"/>
<dbReference type="InterPro" id="IPR053022">
    <property type="entry name" value="Chloroplast_translocon_comp"/>
</dbReference>
<dbReference type="Pfam" id="PF04357">
    <property type="entry name" value="TamB"/>
    <property type="match status" value="1"/>
</dbReference>
<evidence type="ECO:0000313" key="6">
    <source>
        <dbReference type="EMBL" id="ABM71863.1"/>
    </source>
</evidence>
<evidence type="ECO:0000313" key="7">
    <source>
        <dbReference type="Proteomes" id="UP000001589"/>
    </source>
</evidence>
<dbReference type="GO" id="GO:0009306">
    <property type="term" value="P:protein secretion"/>
    <property type="evidence" value="ECO:0007669"/>
    <property type="project" value="InterPro"/>
</dbReference>
<name>A2BVQ2_PROM5</name>
<dbReference type="PANTHER" id="PTHR34457">
    <property type="entry name" value="EMBRYO DEFECTIVE 2410"/>
    <property type="match status" value="1"/>
</dbReference>
<dbReference type="InterPro" id="IPR007452">
    <property type="entry name" value="TamB_C"/>
</dbReference>
<dbReference type="EMBL" id="CP000552">
    <property type="protein sequence ID" value="ABM71863.1"/>
    <property type="molecule type" value="Genomic_DNA"/>
</dbReference>
<dbReference type="GO" id="GO:0005886">
    <property type="term" value="C:plasma membrane"/>
    <property type="evidence" value="ECO:0007669"/>
    <property type="project" value="InterPro"/>
</dbReference>
<protein>
    <recommendedName>
        <fullName evidence="5">Translocation and assembly module TamB C-terminal domain-containing protein</fullName>
    </recommendedName>
</protein>
<evidence type="ECO:0000256" key="3">
    <source>
        <dbReference type="ARBA" id="ARBA00022989"/>
    </source>
</evidence>
<evidence type="ECO:0000256" key="2">
    <source>
        <dbReference type="ARBA" id="ARBA00022692"/>
    </source>
</evidence>
<dbReference type="eggNOG" id="COG2911">
    <property type="taxonomic scope" value="Bacteria"/>
</dbReference>
<organism evidence="6 7">
    <name type="scientific">Prochlorococcus marinus (strain MIT 9515)</name>
    <dbReference type="NCBI Taxonomy" id="167542"/>
    <lineage>
        <taxon>Bacteria</taxon>
        <taxon>Bacillati</taxon>
        <taxon>Cyanobacteriota</taxon>
        <taxon>Cyanophyceae</taxon>
        <taxon>Synechococcales</taxon>
        <taxon>Prochlorococcaceae</taxon>
        <taxon>Prochlorococcus</taxon>
    </lineage>
</organism>
<feature type="domain" description="Translocation and assembly module TamB C-terminal" evidence="5">
    <location>
        <begin position="881"/>
        <end position="1315"/>
    </location>
</feature>
<evidence type="ECO:0000256" key="1">
    <source>
        <dbReference type="ARBA" id="ARBA00004167"/>
    </source>
</evidence>
<comment type="subcellular location">
    <subcellularLocation>
        <location evidence="1">Membrane</location>
        <topology evidence="1">Single-pass membrane protein</topology>
    </subcellularLocation>
</comment>
<dbReference type="KEGG" id="pmc:P9515_06541"/>
<evidence type="ECO:0000259" key="5">
    <source>
        <dbReference type="Pfam" id="PF04357"/>
    </source>
</evidence>
<dbReference type="RefSeq" id="WP_011819968.1">
    <property type="nucleotide sequence ID" value="NC_008817.1"/>
</dbReference>
<sequence length="1315" mass="150048">MKRIRSLNFNKKSFFLVAILSISFVGNLLLNRFVKDLYENRRIRLEDRIGRFLDKDVDLGDYAGIRYFGISLNNFKIIDNNHSNSEIVAKNIYISIMPIRSLLNQRWIFNVTPKKSKIDINQDFFKREELDKKEKKFIKNKLNYDLNFNIKESINFKLKDIGIETKVKGKLIYKSKSKHFFGNINTYAKGKGNLNLKLNTKLNKGFFNLEILSRGINLKGSEYGFGDSKFAIRSGKIKSNLKYYKSPKQTFCKGKLSLNNLRLKTNNLVEDINSDFIGLLCQGNNIIADTKNLNYGTLISNFNLNFPLNQDINIINLKGNVGYLDSLNPEIQLSGDVPYWFDKSGINFGDINSNFILNRTQLSNLNIFRKNRIRGFITAKGEFKGKINNPDIQINFNVDYPHYKGIRIREIWEGEIKNQDNQYVVNMNNRYSPVPSFLTFNFDSKIKLENITFSRIFNSNKGTLNLTKDVDKYRWNANNFPLDEIELATNNNEFDRVSGIVNGSGFISKDQTYYDGRLAWSLGKYKNIKFENSLFYFTFNDKSFYINSSLYPIDGGMIDLEYDSNKDNNFNIIFNNISTSWTLLTAVDILNLDNKKILPNSNSRALDDIEINNTNSSFKDKILLINNFINDKAFSDDKLNLKRYLSKFESRYDANVTIESNNSSDFKLKTKLNGYLDLKNDIKESSRENFSLDLEGGIFTGKGFLNINKLPLKTINIFLDKPRDFEGSFDINLLYDLDKKSFATNISSNNTSIFNNPIILDIGDIQYRDSIFNLDLSLLLNNSSTPINISGYIPINREEKLDLRLNGNGKFIELIDIFADDYFTFKKGDVNLRMIIKGTLNKPIANGFVFIKDSEIDIYSNIIKNINSTIIFDFDHIEIKNLKASDDDSGNIFVNGSLPFYKKSSTNDKDISLISNKFNIKSSNMNFLIDSKINIGGSFKKPVFGGKLALNNGFVNLNNPNKKNIKKNNVKEINDEKNWPELYWGKDERIEIISNETILNSFLLGENVPNYLENLSFKNLKLKLGPDFRIQYSEIIKAYLDTKLDLNFNGNVGKDLNARGLITLSKGIANLYTTPFKLDKNKENYILFASRSGIVPFINFSLTSKVPDLIIPISENNQDLNSSSGLDSNVGSSGFGVVGIGNTRLIKIEASYEGFLDQLSFEDENKKIQLRSTPSYNRSQIIGLIGGNSANLINRAFISQINSSDGFSDRFQLSLYPALIENNESINNVFSNEKFEVNDTEDSSSNVGFSSQAWIAEIGLDITDRVNFAVQATPDRDDLPPLGILTLQANPNLELLGTIDSDGKWKSQLQLFFRY</sequence>
<keyword evidence="3" id="KW-1133">Transmembrane helix</keyword>
<reference evidence="6 7" key="1">
    <citation type="journal article" date="2007" name="PLoS Genet.">
        <title>Patterns and implications of gene gain and loss in the evolution of Prochlorococcus.</title>
        <authorList>
            <person name="Kettler G.C."/>
            <person name="Martiny A.C."/>
            <person name="Huang K."/>
            <person name="Zucker J."/>
            <person name="Coleman M.L."/>
            <person name="Rodrigue S."/>
            <person name="Chen F."/>
            <person name="Lapidus A."/>
            <person name="Ferriera S."/>
            <person name="Johnson J."/>
            <person name="Steglich C."/>
            <person name="Church G.M."/>
            <person name="Richardson P."/>
            <person name="Chisholm S.W."/>
        </authorList>
    </citation>
    <scope>NUCLEOTIDE SEQUENCE [LARGE SCALE GENOMIC DNA]</scope>
    <source>
        <strain evidence="6 7">MIT 9515</strain>
    </source>
</reference>
<dbReference type="Proteomes" id="UP000001589">
    <property type="component" value="Chromosome"/>
</dbReference>
<dbReference type="STRING" id="167542.P9515_06541"/>